<protein>
    <submittedName>
        <fullName evidence="2">Uncharacterized protein</fullName>
    </submittedName>
</protein>
<dbReference type="Pfam" id="PF00023">
    <property type="entry name" value="Ank"/>
    <property type="match status" value="1"/>
</dbReference>
<comment type="caution">
    <text evidence="2">The sequence shown here is derived from an EMBL/GenBank/DDBJ whole genome shotgun (WGS) entry which is preliminary data.</text>
</comment>
<evidence type="ECO:0000313" key="2">
    <source>
        <dbReference type="EMBL" id="RCI04327.1"/>
    </source>
</evidence>
<evidence type="ECO:0000256" key="1">
    <source>
        <dbReference type="PROSITE-ProRule" id="PRU00023"/>
    </source>
</evidence>
<dbReference type="InterPro" id="IPR036770">
    <property type="entry name" value="Ankyrin_rpt-contain_sf"/>
</dbReference>
<dbReference type="Proteomes" id="UP000253551">
    <property type="component" value="Unassembled WGS sequence"/>
</dbReference>
<keyword evidence="1" id="KW-0040">ANK repeat</keyword>
<dbReference type="STRING" id="4846.A0A367KQ98"/>
<sequence length="244" mass="27203">MQDKVTKSATYQEQQYDRTENMRDLLERTAAESIVLDACARKSAQEVQEILEALPQLNPDTIRDNNLRTPLHIACSRKDNPRTATEVAQLLIRAGSDANNGVGDIDGLTPMHMGAKIPASDPFRLSPLLLAKFKMDNLLQHRQEQVEWGSECAKQEYDDLLSITQVLVTHLASQHSESFASSLVEPYNYGLSDSLFLSNRNELNDAIADVTDKLAMINVSSDNIQDSVNGLIDKVKKLSIRSYV</sequence>
<keyword evidence="3" id="KW-1185">Reference proteome</keyword>
<organism evidence="2 3">
    <name type="scientific">Rhizopus stolonifer</name>
    <name type="common">Rhizopus nigricans</name>
    <dbReference type="NCBI Taxonomy" id="4846"/>
    <lineage>
        <taxon>Eukaryota</taxon>
        <taxon>Fungi</taxon>
        <taxon>Fungi incertae sedis</taxon>
        <taxon>Mucoromycota</taxon>
        <taxon>Mucoromycotina</taxon>
        <taxon>Mucoromycetes</taxon>
        <taxon>Mucorales</taxon>
        <taxon>Mucorineae</taxon>
        <taxon>Rhizopodaceae</taxon>
        <taxon>Rhizopus</taxon>
    </lineage>
</organism>
<reference evidence="2 3" key="1">
    <citation type="journal article" date="2018" name="G3 (Bethesda)">
        <title>Phylogenetic and Phylogenomic Definition of Rhizopus Species.</title>
        <authorList>
            <person name="Gryganskyi A.P."/>
            <person name="Golan J."/>
            <person name="Dolatabadi S."/>
            <person name="Mondo S."/>
            <person name="Robb S."/>
            <person name="Idnurm A."/>
            <person name="Muszewska A."/>
            <person name="Steczkiewicz K."/>
            <person name="Masonjones S."/>
            <person name="Liao H.L."/>
            <person name="Gajdeczka M.T."/>
            <person name="Anike F."/>
            <person name="Vuek A."/>
            <person name="Anishchenko I.M."/>
            <person name="Voigt K."/>
            <person name="de Hoog G.S."/>
            <person name="Smith M.E."/>
            <person name="Heitman J."/>
            <person name="Vilgalys R."/>
            <person name="Stajich J.E."/>
        </authorList>
    </citation>
    <scope>NUCLEOTIDE SEQUENCE [LARGE SCALE GENOMIC DNA]</scope>
    <source>
        <strain evidence="2 3">LSU 92-RS-03</strain>
    </source>
</reference>
<dbReference type="PROSITE" id="PS50297">
    <property type="entry name" value="ANK_REP_REGION"/>
    <property type="match status" value="1"/>
</dbReference>
<proteinExistence type="predicted"/>
<accession>A0A367KQ98</accession>
<dbReference type="EMBL" id="PJQM01000716">
    <property type="protein sequence ID" value="RCI04327.1"/>
    <property type="molecule type" value="Genomic_DNA"/>
</dbReference>
<dbReference type="AlphaFoldDB" id="A0A367KQ98"/>
<feature type="repeat" description="ANK" evidence="1">
    <location>
        <begin position="66"/>
        <end position="99"/>
    </location>
</feature>
<name>A0A367KQ98_RHIST</name>
<feature type="non-terminal residue" evidence="2">
    <location>
        <position position="1"/>
    </location>
</feature>
<evidence type="ECO:0000313" key="3">
    <source>
        <dbReference type="Proteomes" id="UP000253551"/>
    </source>
</evidence>
<dbReference type="InterPro" id="IPR002110">
    <property type="entry name" value="Ankyrin_rpt"/>
</dbReference>
<dbReference type="SUPFAM" id="SSF48403">
    <property type="entry name" value="Ankyrin repeat"/>
    <property type="match status" value="1"/>
</dbReference>
<dbReference type="Gene3D" id="1.25.40.20">
    <property type="entry name" value="Ankyrin repeat-containing domain"/>
    <property type="match status" value="1"/>
</dbReference>
<dbReference type="OrthoDB" id="194358at2759"/>
<gene>
    <name evidence="2" type="ORF">CU098_012984</name>
</gene>
<dbReference type="PROSITE" id="PS50088">
    <property type="entry name" value="ANK_REPEAT"/>
    <property type="match status" value="1"/>
</dbReference>